<evidence type="ECO:0000256" key="15">
    <source>
        <dbReference type="ARBA" id="ARBA00066095"/>
    </source>
</evidence>
<dbReference type="Pfam" id="PF21034">
    <property type="entry name" value="BCAS3_WD40"/>
    <property type="match status" value="1"/>
</dbReference>
<gene>
    <name evidence="20" type="ORF">APZ42_032737</name>
</gene>
<evidence type="ECO:0000256" key="3">
    <source>
        <dbReference type="ARBA" id="ARBA00004329"/>
    </source>
</evidence>
<dbReference type="GO" id="GO:0005634">
    <property type="term" value="C:nucleus"/>
    <property type="evidence" value="ECO:0007669"/>
    <property type="project" value="UniProtKB-SubCell"/>
</dbReference>
<feature type="compositionally biased region" description="Basic residues" evidence="17">
    <location>
        <begin position="942"/>
        <end position="952"/>
    </location>
</feature>
<keyword evidence="7" id="KW-0037">Angiogenesis</keyword>
<evidence type="ECO:0000256" key="9">
    <source>
        <dbReference type="ARBA" id="ARBA00022990"/>
    </source>
</evidence>
<dbReference type="Pfam" id="PF12490">
    <property type="entry name" value="BCAS3"/>
    <property type="match status" value="1"/>
</dbReference>
<dbReference type="FunFam" id="2.130.10.10:FF:000422">
    <property type="entry name" value="BCAS3 microtubule-associated cell migration factor"/>
    <property type="match status" value="1"/>
</dbReference>
<keyword evidence="9" id="KW-0007">Acetylation</keyword>
<dbReference type="GO" id="GO:0042594">
    <property type="term" value="P:response to starvation"/>
    <property type="evidence" value="ECO:0007669"/>
    <property type="project" value="TreeGrafter"/>
</dbReference>
<dbReference type="OrthoDB" id="25778at2759"/>
<evidence type="ECO:0000256" key="8">
    <source>
        <dbReference type="ARBA" id="ARBA00022843"/>
    </source>
</evidence>
<dbReference type="InterPro" id="IPR036322">
    <property type="entry name" value="WD40_repeat_dom_sf"/>
</dbReference>
<dbReference type="GO" id="GO:0000407">
    <property type="term" value="C:phagophore assembly site"/>
    <property type="evidence" value="ECO:0007669"/>
    <property type="project" value="UniProtKB-SubCell"/>
</dbReference>
<dbReference type="InterPro" id="IPR022175">
    <property type="entry name" value="BCAS3_dom"/>
</dbReference>
<evidence type="ECO:0000256" key="16">
    <source>
        <dbReference type="ARBA" id="ARBA00074831"/>
    </source>
</evidence>
<dbReference type="GO" id="GO:0006914">
    <property type="term" value="P:autophagy"/>
    <property type="evidence" value="ECO:0007669"/>
    <property type="project" value="InterPro"/>
</dbReference>
<keyword evidence="11" id="KW-0804">Transcription</keyword>
<keyword evidence="8" id="KW-0832">Ubl conjugation</keyword>
<evidence type="ECO:0000256" key="6">
    <source>
        <dbReference type="ARBA" id="ARBA00022553"/>
    </source>
</evidence>
<evidence type="ECO:0000256" key="5">
    <source>
        <dbReference type="ARBA" id="ARBA00022499"/>
    </source>
</evidence>
<dbReference type="InterPro" id="IPR048382">
    <property type="entry name" value="BCAS3_WD40"/>
</dbReference>
<evidence type="ECO:0000259" key="19">
    <source>
        <dbReference type="Pfam" id="PF21034"/>
    </source>
</evidence>
<feature type="domain" description="BCAS3" evidence="18">
    <location>
        <begin position="650"/>
        <end position="705"/>
    </location>
</feature>
<feature type="compositionally biased region" description="Polar residues" evidence="17">
    <location>
        <begin position="869"/>
        <end position="879"/>
    </location>
</feature>
<feature type="domain" description="BCAS3 WD40" evidence="19">
    <location>
        <begin position="82"/>
        <end position="497"/>
    </location>
</feature>
<reference evidence="20 21" key="1">
    <citation type="submission" date="2016-03" db="EMBL/GenBank/DDBJ databases">
        <title>EvidentialGene: Evidence-directed Construction of Genes on Genomes.</title>
        <authorList>
            <person name="Gilbert D.G."/>
            <person name="Choi J.-H."/>
            <person name="Mockaitis K."/>
            <person name="Colbourne J."/>
            <person name="Pfrender M."/>
        </authorList>
    </citation>
    <scope>NUCLEOTIDE SEQUENCE [LARGE SCALE GENOMIC DNA]</scope>
    <source>
        <strain evidence="20 21">Xinb3</strain>
        <tissue evidence="20">Complete organism</tissue>
    </source>
</reference>
<comment type="similarity">
    <text evidence="14">Belongs to the BCAS3 family.</text>
</comment>
<evidence type="ECO:0000256" key="14">
    <source>
        <dbReference type="ARBA" id="ARBA00061169"/>
    </source>
</evidence>
<dbReference type="Proteomes" id="UP000076858">
    <property type="component" value="Unassembled WGS sequence"/>
</dbReference>
<feature type="compositionally biased region" description="Low complexity" evidence="17">
    <location>
        <begin position="449"/>
        <end position="465"/>
    </location>
</feature>
<dbReference type="PANTHER" id="PTHR13268:SF0">
    <property type="entry name" value="BCAS3 MICROTUBULE ASSOCIATED CELL MIGRATION FACTOR"/>
    <property type="match status" value="1"/>
</dbReference>
<dbReference type="EMBL" id="LRGB01003123">
    <property type="protein sequence ID" value="KZS04434.1"/>
    <property type="molecule type" value="Genomic_DNA"/>
</dbReference>
<organism evidence="20 21">
    <name type="scientific">Daphnia magna</name>
    <dbReference type="NCBI Taxonomy" id="35525"/>
    <lineage>
        <taxon>Eukaryota</taxon>
        <taxon>Metazoa</taxon>
        <taxon>Ecdysozoa</taxon>
        <taxon>Arthropoda</taxon>
        <taxon>Crustacea</taxon>
        <taxon>Branchiopoda</taxon>
        <taxon>Diplostraca</taxon>
        <taxon>Cladocera</taxon>
        <taxon>Anomopoda</taxon>
        <taxon>Daphniidae</taxon>
        <taxon>Daphnia</taxon>
    </lineage>
</organism>
<evidence type="ECO:0000256" key="7">
    <source>
        <dbReference type="ARBA" id="ARBA00022657"/>
    </source>
</evidence>
<evidence type="ECO:0000256" key="17">
    <source>
        <dbReference type="SAM" id="MobiDB-lite"/>
    </source>
</evidence>
<evidence type="ECO:0000313" key="20">
    <source>
        <dbReference type="EMBL" id="KZS04434.1"/>
    </source>
</evidence>
<evidence type="ECO:0000256" key="12">
    <source>
        <dbReference type="ARBA" id="ARBA00023212"/>
    </source>
</evidence>
<evidence type="ECO:0000259" key="18">
    <source>
        <dbReference type="Pfam" id="PF12490"/>
    </source>
</evidence>
<dbReference type="GO" id="GO:0005856">
    <property type="term" value="C:cytoskeleton"/>
    <property type="evidence" value="ECO:0007669"/>
    <property type="project" value="UniProtKB-SubCell"/>
</dbReference>
<keyword evidence="5" id="KW-1017">Isopeptide bond</keyword>
<evidence type="ECO:0000256" key="4">
    <source>
        <dbReference type="ARBA" id="ARBA00022490"/>
    </source>
</evidence>
<evidence type="ECO:0000256" key="11">
    <source>
        <dbReference type="ARBA" id="ARBA00023163"/>
    </source>
</evidence>
<name>A0A164LU15_9CRUS</name>
<keyword evidence="4" id="KW-0963">Cytoplasm</keyword>
<dbReference type="PANTHER" id="PTHR13268">
    <property type="entry name" value="BREAST CARCINOMA AMPLIFIED SEQUENCE 3"/>
    <property type="match status" value="1"/>
</dbReference>
<sequence>MSLSESPQRRLSRPIGLTLRPESVAEKSFMESMAGFIHEVVPQAYGGCHPAGEASDPILWAKIEQMDGGVCHSQSSILHKTNLPLLLVLGFNTGVQMWTIQASGEAQEILSWNAGPIKVFRLLPNPILNISEDLYAAKRPIVAMSESTGPASQLHPVTFVSLRTGEQVKTIRFKNPVADIIANRRAVVVTFPEKVAVFSSTTFEDQVVLTHCYPPSSSPYSNPVALGSRWLAYAEKRLLSIHRCGGGFEGEGIQSYTATVIHAAKSLTKGLREFGETFLTGQRNVSSSSTSSHQGPQPGVVTVIDLEGLAHGEVNLREDVEGVVAHFVAHANQAISYLAFDPSGTLLFTADRQGHNFHIFRLHPAPCSTKQSAVHHLYTLYRGDTTARVQDVAFATDSRWVTVTTMRGTTHVFPISPYGGSVGVRTHTSQRVVNRLSRFHRSAGLDDTPSSGRSSPVLSASPSNSRPVESSTFLPYPNPRLPPYPHPTVVVPLVQLRSSFMGGAAGNRGVTASPGLSNARKFADLDDGTGVVRVTCCFAPPRGAAPLAGHVLNVGGSSAAHRDRLQRRTAESLYVMSCHGALVEYGFEPRLAAGIPREKVCDKSSVELDIVPLAQWPIHRPLYNAADLPPPLASSVLSLITNGPETDDKNESPSARVPLSGKEMQETWLAHVEINTHAGPHRRLWMGPQFTFKTLKRDSTCNLAEIEASDVDILTRPARSNPVNMPDKNEMPIQGLPVITGEGSASSYEQSPRFLAGCGRERYSTRRCDSEGSISDMVPKVEVELQLKENLADAMQEMPSTGSHLPEDDGSERRTHYFMDDERVNWPQTSISSSNPPASLNNDEDLLDFELESETCLRSPPVPPRFTIDSLNRNSSTNKDTSEVSGVDKDYSFFASDEVVSGLPVDVAFFPDALRSAGESSSNEEDIVTVPPFDQDGSGPGRKSKKNRKKKK</sequence>
<keyword evidence="10" id="KW-0805">Transcription regulation</keyword>
<feature type="region of interest" description="Disordered" evidence="17">
    <location>
        <begin position="858"/>
        <end position="885"/>
    </location>
</feature>
<dbReference type="InterPro" id="IPR045142">
    <property type="entry name" value="BCAS3-like"/>
</dbReference>
<keyword evidence="21" id="KW-1185">Reference proteome</keyword>
<dbReference type="STRING" id="35525.A0A164LU15"/>
<evidence type="ECO:0000256" key="10">
    <source>
        <dbReference type="ARBA" id="ARBA00023015"/>
    </source>
</evidence>
<comment type="subunit">
    <text evidence="15">Interacts with histone H3, ESR1, KAT2B and PELP1; the interactions occur in a estrogen-dependent manner. Interacts with beta-tubulin and VIM. Interacts (via C-terminal) with PHAF1; the interaction is requrired for the association with the phagophore.</text>
</comment>
<protein>
    <recommendedName>
        <fullName evidence="16">BCAS3 microtubule associated cell migration factor</fullName>
    </recommendedName>
</protein>
<comment type="caution">
    <text evidence="20">The sequence shown here is derived from an EMBL/GenBank/DDBJ whole genome shotgun (WGS) entry which is preliminary data.</text>
</comment>
<dbReference type="AlphaFoldDB" id="A0A164LU15"/>
<evidence type="ECO:0000256" key="13">
    <source>
        <dbReference type="ARBA" id="ARBA00023242"/>
    </source>
</evidence>
<proteinExistence type="inferred from homology"/>
<evidence type="ECO:0000256" key="2">
    <source>
        <dbReference type="ARBA" id="ARBA00004245"/>
    </source>
</evidence>
<evidence type="ECO:0000313" key="21">
    <source>
        <dbReference type="Proteomes" id="UP000076858"/>
    </source>
</evidence>
<feature type="region of interest" description="Disordered" evidence="17">
    <location>
        <begin position="916"/>
        <end position="952"/>
    </location>
</feature>
<dbReference type="SUPFAM" id="SSF50978">
    <property type="entry name" value="WD40 repeat-like"/>
    <property type="match status" value="1"/>
</dbReference>
<keyword evidence="6" id="KW-0597">Phosphoprotein</keyword>
<keyword evidence="13" id="KW-0539">Nucleus</keyword>
<comment type="subcellular location">
    <subcellularLocation>
        <location evidence="2">Cytoplasm</location>
        <location evidence="2">Cytoskeleton</location>
    </subcellularLocation>
    <subcellularLocation>
        <location evidence="1">Nucleus</location>
    </subcellularLocation>
    <subcellularLocation>
        <location evidence="3">Preautophagosomal structure</location>
    </subcellularLocation>
</comment>
<feature type="region of interest" description="Disordered" evidence="17">
    <location>
        <begin position="440"/>
        <end position="474"/>
    </location>
</feature>
<evidence type="ECO:0000256" key="1">
    <source>
        <dbReference type="ARBA" id="ARBA00004123"/>
    </source>
</evidence>
<keyword evidence="12" id="KW-0206">Cytoskeleton</keyword>
<accession>A0A164LU15</accession>